<evidence type="ECO:0000256" key="9">
    <source>
        <dbReference type="ARBA" id="ARBA00023224"/>
    </source>
</evidence>
<feature type="transmembrane region" description="Helical" evidence="11">
    <location>
        <begin position="250"/>
        <end position="277"/>
    </location>
</feature>
<evidence type="ECO:0000313" key="13">
    <source>
        <dbReference type="EnsemblMetazoa" id="GAUT015004-PA"/>
    </source>
</evidence>
<dbReference type="Proteomes" id="UP000078200">
    <property type="component" value="Unassembled WGS sequence"/>
</dbReference>
<evidence type="ECO:0000256" key="1">
    <source>
        <dbReference type="ARBA" id="ARBA00004651"/>
    </source>
</evidence>
<evidence type="ECO:0000256" key="10">
    <source>
        <dbReference type="SAM" id="MobiDB-lite"/>
    </source>
</evidence>
<evidence type="ECO:0000256" key="7">
    <source>
        <dbReference type="ARBA" id="ARBA00023136"/>
    </source>
</evidence>
<evidence type="ECO:0000256" key="3">
    <source>
        <dbReference type="ARBA" id="ARBA00022475"/>
    </source>
</evidence>
<evidence type="ECO:0000313" key="14">
    <source>
        <dbReference type="Proteomes" id="UP000078200"/>
    </source>
</evidence>
<feature type="region of interest" description="Disordered" evidence="10">
    <location>
        <begin position="402"/>
        <end position="436"/>
    </location>
</feature>
<dbReference type="SUPFAM" id="SSF81321">
    <property type="entry name" value="Family A G protein-coupled receptor-like"/>
    <property type="match status" value="1"/>
</dbReference>
<dbReference type="InterPro" id="IPR000276">
    <property type="entry name" value="GPCR_Rhodpsn"/>
</dbReference>
<dbReference type="PANTHER" id="PTHR24230:SF163">
    <property type="entry name" value="CORAZONIN RECEPTOR, ISOFORM B"/>
    <property type="match status" value="1"/>
</dbReference>
<keyword evidence="4 11" id="KW-0812">Transmembrane</keyword>
<evidence type="ECO:0000259" key="12">
    <source>
        <dbReference type="PROSITE" id="PS50262"/>
    </source>
</evidence>
<dbReference type="PRINTS" id="PR00237">
    <property type="entry name" value="GPCRRHODOPSN"/>
</dbReference>
<sequence>MNNVLNANVGRISQLSELANAANDVITSLTETAIHFTNSAIHFLHNNFNSTLDSRTAIMVQMVSFASPARMFFEWFKQQYQLASFKLTDSAEKELLQNLSYRNANGIKTTSKSFLENVDGMDDNGTRRVEHAPQLTTSAWIKVYVLSFMALFSLVGNMLTMWNIFKTRISRRTSRQNWSAIYFLIFHLSIADLLVTGFCIIGEAAWCYTVAWVADSEKIFQNSTQDACTTQPLKQSNRQRLIHKAKMKSLRISVVIIIAFLVCWTPYYVMMVIFMFWNPDERLGEDLQSAIFCFGMSNSLINPLIYGAFHLCPTKKTIKKKRNNDLNKRDSHRTSSMLTAITQFDCNGRTVQTCRQTCFCRSISGGDNVIKNDVELTQKSVMLSSSTKTPILLRQLSPEATQSKRHYFSQRRESNETVQNEEESLKEICGDDGPLI</sequence>
<dbReference type="GO" id="GO:0005886">
    <property type="term" value="C:plasma membrane"/>
    <property type="evidence" value="ECO:0007669"/>
    <property type="project" value="UniProtKB-SubCell"/>
</dbReference>
<keyword evidence="9" id="KW-0807">Transducer</keyword>
<dbReference type="PROSITE" id="PS50262">
    <property type="entry name" value="G_PROTEIN_RECEP_F1_2"/>
    <property type="match status" value="1"/>
</dbReference>
<keyword evidence="3" id="KW-1003">Cell membrane</keyword>
<dbReference type="InterPro" id="IPR017452">
    <property type="entry name" value="GPCR_Rhodpsn_7TM"/>
</dbReference>
<dbReference type="STRING" id="7395.A0A1A9UTS4"/>
<evidence type="ECO:0000256" key="11">
    <source>
        <dbReference type="SAM" id="Phobius"/>
    </source>
</evidence>
<evidence type="ECO:0000256" key="8">
    <source>
        <dbReference type="ARBA" id="ARBA00023170"/>
    </source>
</evidence>
<evidence type="ECO:0000256" key="2">
    <source>
        <dbReference type="ARBA" id="ARBA00010663"/>
    </source>
</evidence>
<feature type="transmembrane region" description="Helical" evidence="11">
    <location>
        <begin position="289"/>
        <end position="312"/>
    </location>
</feature>
<keyword evidence="14" id="KW-1185">Reference proteome</keyword>
<dbReference type="GO" id="GO:0035237">
    <property type="term" value="F:corazonin receptor activity"/>
    <property type="evidence" value="ECO:0007669"/>
    <property type="project" value="TreeGrafter"/>
</dbReference>
<dbReference type="PANTHER" id="PTHR24230">
    <property type="entry name" value="G-PROTEIN COUPLED RECEPTOR"/>
    <property type="match status" value="1"/>
</dbReference>
<comment type="similarity">
    <text evidence="2">Belongs to the G-protein coupled receptor 1 family.</text>
</comment>
<feature type="domain" description="G-protein coupled receptors family 1 profile" evidence="12">
    <location>
        <begin position="233"/>
        <end position="306"/>
    </location>
</feature>
<keyword evidence="5 11" id="KW-1133">Transmembrane helix</keyword>
<organism evidence="13 14">
    <name type="scientific">Glossina austeni</name>
    <name type="common">Savannah tsetse fly</name>
    <dbReference type="NCBI Taxonomy" id="7395"/>
    <lineage>
        <taxon>Eukaryota</taxon>
        <taxon>Metazoa</taxon>
        <taxon>Ecdysozoa</taxon>
        <taxon>Arthropoda</taxon>
        <taxon>Hexapoda</taxon>
        <taxon>Insecta</taxon>
        <taxon>Pterygota</taxon>
        <taxon>Neoptera</taxon>
        <taxon>Endopterygota</taxon>
        <taxon>Diptera</taxon>
        <taxon>Brachycera</taxon>
        <taxon>Muscomorpha</taxon>
        <taxon>Hippoboscoidea</taxon>
        <taxon>Glossinidae</taxon>
        <taxon>Glossina</taxon>
    </lineage>
</organism>
<dbReference type="AlphaFoldDB" id="A0A1A9UTS4"/>
<comment type="subcellular location">
    <subcellularLocation>
        <location evidence="1">Cell membrane</location>
        <topology evidence="1">Multi-pass membrane protein</topology>
    </subcellularLocation>
</comment>
<keyword evidence="8" id="KW-0675">Receptor</keyword>
<reference evidence="13" key="1">
    <citation type="submission" date="2020-05" db="UniProtKB">
        <authorList>
            <consortium name="EnsemblMetazoa"/>
        </authorList>
    </citation>
    <scope>IDENTIFICATION</scope>
    <source>
        <strain evidence="13">TTRI</strain>
    </source>
</reference>
<dbReference type="VEuPathDB" id="VectorBase:GAUT015004"/>
<feature type="transmembrane region" description="Helical" evidence="11">
    <location>
        <begin position="143"/>
        <end position="165"/>
    </location>
</feature>
<dbReference type="Pfam" id="PF00001">
    <property type="entry name" value="7tm_1"/>
    <property type="match status" value="1"/>
</dbReference>
<dbReference type="Gene3D" id="1.20.1070.10">
    <property type="entry name" value="Rhodopsin 7-helix transmembrane proteins"/>
    <property type="match status" value="2"/>
</dbReference>
<proteinExistence type="inferred from homology"/>
<name>A0A1A9UTS4_GLOAU</name>
<evidence type="ECO:0000256" key="4">
    <source>
        <dbReference type="ARBA" id="ARBA00022692"/>
    </source>
</evidence>
<keyword evidence="7 11" id="KW-0472">Membrane</keyword>
<accession>A0A1A9UTS4</accession>
<protein>
    <recommendedName>
        <fullName evidence="12">G-protein coupled receptors family 1 profile domain-containing protein</fullName>
    </recommendedName>
</protein>
<dbReference type="EnsemblMetazoa" id="GAUT015004-RA">
    <property type="protein sequence ID" value="GAUT015004-PA"/>
    <property type="gene ID" value="GAUT015004"/>
</dbReference>
<evidence type="ECO:0000256" key="5">
    <source>
        <dbReference type="ARBA" id="ARBA00022989"/>
    </source>
</evidence>
<keyword evidence="6" id="KW-0297">G-protein coupled receptor</keyword>
<evidence type="ECO:0000256" key="6">
    <source>
        <dbReference type="ARBA" id="ARBA00023040"/>
    </source>
</evidence>